<organism evidence="1 2">
    <name type="scientific">Burkholderia puraquae</name>
    <dbReference type="NCBI Taxonomy" id="1904757"/>
    <lineage>
        <taxon>Bacteria</taxon>
        <taxon>Pseudomonadati</taxon>
        <taxon>Pseudomonadota</taxon>
        <taxon>Betaproteobacteria</taxon>
        <taxon>Burkholderiales</taxon>
        <taxon>Burkholderiaceae</taxon>
        <taxon>Burkholderia</taxon>
        <taxon>Burkholderia cepacia complex</taxon>
    </lineage>
</organism>
<proteinExistence type="predicted"/>
<name>A0A6J5D3Q2_9BURK</name>
<gene>
    <name evidence="1" type="ORF">LMG29660_00676</name>
</gene>
<reference evidence="1 2" key="1">
    <citation type="submission" date="2020-04" db="EMBL/GenBank/DDBJ databases">
        <authorList>
            <person name="De Canck E."/>
        </authorList>
    </citation>
    <scope>NUCLEOTIDE SEQUENCE [LARGE SCALE GENOMIC DNA]</scope>
    <source>
        <strain evidence="1 2">LMG 29660</strain>
    </source>
</reference>
<evidence type="ECO:0000313" key="2">
    <source>
        <dbReference type="Proteomes" id="UP000494135"/>
    </source>
</evidence>
<dbReference type="RefSeq" id="WP_133059135.1">
    <property type="nucleotide sequence ID" value="NZ_CADIKG010000001.1"/>
</dbReference>
<dbReference type="EMBL" id="CADIKG010000001">
    <property type="protein sequence ID" value="CAB3747665.1"/>
    <property type="molecule type" value="Genomic_DNA"/>
</dbReference>
<protein>
    <submittedName>
        <fullName evidence="1">Uncharacterized protein</fullName>
    </submittedName>
</protein>
<dbReference type="AlphaFoldDB" id="A0A6J5D3Q2"/>
<dbReference type="Proteomes" id="UP000494135">
    <property type="component" value="Unassembled WGS sequence"/>
</dbReference>
<sequence length="195" mass="21078">MSTDLAKRPLLRIVGGLMEASNSKSTAPFVTISSWGVQTPLHHHIGGVYCYTKAYGSSYGRLSIYLSQDESLDMVVGGKMWANNDSSSNTPVEEFSWGYTGSDASVIKSAFSGYGWSSTYKHGYVSCDLYMLTNPSGAGPIGGRYYSTNNTSTATKVTETFWGLSDGNEVGLFNGYNYSAAYKEGYGYATIVLPK</sequence>
<evidence type="ECO:0000313" key="1">
    <source>
        <dbReference type="EMBL" id="CAB3747665.1"/>
    </source>
</evidence>
<accession>A0A6J5D3Q2</accession>